<organism evidence="3 4">
    <name type="scientific">Emiliania huxleyi (strain CCMP1516)</name>
    <dbReference type="NCBI Taxonomy" id="280463"/>
    <lineage>
        <taxon>Eukaryota</taxon>
        <taxon>Haptista</taxon>
        <taxon>Haptophyta</taxon>
        <taxon>Prymnesiophyceae</taxon>
        <taxon>Isochrysidales</taxon>
        <taxon>Noelaerhabdaceae</taxon>
        <taxon>Emiliania</taxon>
    </lineage>
</organism>
<dbReference type="KEGG" id="ehx:EMIHUDRAFT_434265"/>
<dbReference type="AlphaFoldDB" id="A0A0D3K8X6"/>
<evidence type="ECO:0000259" key="2">
    <source>
        <dbReference type="Pfam" id="PF00481"/>
    </source>
</evidence>
<dbReference type="GeneID" id="17277483"/>
<feature type="compositionally biased region" description="Low complexity" evidence="1">
    <location>
        <begin position="399"/>
        <end position="412"/>
    </location>
</feature>
<reference evidence="4" key="1">
    <citation type="journal article" date="2013" name="Nature">
        <title>Pan genome of the phytoplankton Emiliania underpins its global distribution.</title>
        <authorList>
            <person name="Read B.A."/>
            <person name="Kegel J."/>
            <person name="Klute M.J."/>
            <person name="Kuo A."/>
            <person name="Lefebvre S.C."/>
            <person name="Maumus F."/>
            <person name="Mayer C."/>
            <person name="Miller J."/>
            <person name="Monier A."/>
            <person name="Salamov A."/>
            <person name="Young J."/>
            <person name="Aguilar M."/>
            <person name="Claverie J.M."/>
            <person name="Frickenhaus S."/>
            <person name="Gonzalez K."/>
            <person name="Herman E.K."/>
            <person name="Lin Y.C."/>
            <person name="Napier J."/>
            <person name="Ogata H."/>
            <person name="Sarno A.F."/>
            <person name="Shmutz J."/>
            <person name="Schroeder D."/>
            <person name="de Vargas C."/>
            <person name="Verret F."/>
            <person name="von Dassow P."/>
            <person name="Valentin K."/>
            <person name="Van de Peer Y."/>
            <person name="Wheeler G."/>
            <person name="Dacks J.B."/>
            <person name="Delwiche C.F."/>
            <person name="Dyhrman S.T."/>
            <person name="Glockner G."/>
            <person name="John U."/>
            <person name="Richards T."/>
            <person name="Worden A.Z."/>
            <person name="Zhang X."/>
            <person name="Grigoriev I.V."/>
            <person name="Allen A.E."/>
            <person name="Bidle K."/>
            <person name="Borodovsky M."/>
            <person name="Bowler C."/>
            <person name="Brownlee C."/>
            <person name="Cock J.M."/>
            <person name="Elias M."/>
            <person name="Gladyshev V.N."/>
            <person name="Groth M."/>
            <person name="Guda C."/>
            <person name="Hadaegh A."/>
            <person name="Iglesias-Rodriguez M.D."/>
            <person name="Jenkins J."/>
            <person name="Jones B.M."/>
            <person name="Lawson T."/>
            <person name="Leese F."/>
            <person name="Lindquist E."/>
            <person name="Lobanov A."/>
            <person name="Lomsadze A."/>
            <person name="Malik S.B."/>
            <person name="Marsh M.E."/>
            <person name="Mackinder L."/>
            <person name="Mock T."/>
            <person name="Mueller-Roeber B."/>
            <person name="Pagarete A."/>
            <person name="Parker M."/>
            <person name="Probert I."/>
            <person name="Quesneville H."/>
            <person name="Raines C."/>
            <person name="Rensing S.A."/>
            <person name="Riano-Pachon D.M."/>
            <person name="Richier S."/>
            <person name="Rokitta S."/>
            <person name="Shiraiwa Y."/>
            <person name="Soanes D.M."/>
            <person name="van der Giezen M."/>
            <person name="Wahlund T.M."/>
            <person name="Williams B."/>
            <person name="Wilson W."/>
            <person name="Wolfe G."/>
            <person name="Wurch L.L."/>
        </authorList>
    </citation>
    <scope>NUCLEOTIDE SEQUENCE</scope>
</reference>
<dbReference type="Proteomes" id="UP000013827">
    <property type="component" value="Unassembled WGS sequence"/>
</dbReference>
<reference evidence="3" key="2">
    <citation type="submission" date="2024-10" db="UniProtKB">
        <authorList>
            <consortium name="EnsemblProtists"/>
        </authorList>
    </citation>
    <scope>IDENTIFICATION</scope>
</reference>
<dbReference type="RefSeq" id="XP_005784640.1">
    <property type="nucleotide sequence ID" value="XM_005784583.1"/>
</dbReference>
<feature type="compositionally biased region" description="Basic residues" evidence="1">
    <location>
        <begin position="386"/>
        <end position="398"/>
    </location>
</feature>
<proteinExistence type="predicted"/>
<dbReference type="Pfam" id="PF00481">
    <property type="entry name" value="PP2C"/>
    <property type="match status" value="1"/>
</dbReference>
<accession>A0A0D3K8X6</accession>
<feature type="compositionally biased region" description="Basic and acidic residues" evidence="1">
    <location>
        <begin position="415"/>
        <end position="434"/>
    </location>
</feature>
<evidence type="ECO:0000313" key="3">
    <source>
        <dbReference type="EnsemblProtists" id="EOD32211"/>
    </source>
</evidence>
<sequence>MACTSQLPRAGSRDGELLTWAMGDSSERHDVEDEAGRRGLSAGGAMDQIEDEMEALALSSSVARKAAAAERQAKQATLLSTAIEQAFPVPAPRSVSGGRAQITDAYGRRACAKVEHVIIGGEGVTLAFVAVPASNTASSAAAKETERRLAHAILVWCSKHVARLVVAGAEEDGSGKSLRRAGRSFFKEAQATALRDHPKLAKCAAACTLVLCAVNHSRGEVTTCHLGTCVAVLASRTSPPTLLSRNHRVQDCAAERARVEASGGCLAHTASQDGQPRGPLLIWPGGHETARCIGSLGTGRAQRAAAAHPLLLHRPPAGRPVRPPPRIGLRPRRDRRLRRFCAHPARPLRPVGGAATHRGRRRPAPLLPAGRPVGPPTAPPAVRVRGAARRRVARRRPLPRAAQAERAPRQVAMGQDDRRDATGLGLLERRRDAGRLAAAGRTPEARAHRQRRPARRHRDRAARLDRERRGGRRPAPAPVRPLLAALLLVRAALRLGDPPMHSPPRRRMPTICAVWLLRLRRHSCRHFPHAHLPRGTRAGRLECSM</sequence>
<feature type="region of interest" description="Disordered" evidence="1">
    <location>
        <begin position="346"/>
        <end position="477"/>
    </location>
</feature>
<dbReference type="InterPro" id="IPR001932">
    <property type="entry name" value="PPM-type_phosphatase-like_dom"/>
</dbReference>
<evidence type="ECO:0000256" key="1">
    <source>
        <dbReference type="SAM" id="MobiDB-lite"/>
    </source>
</evidence>
<dbReference type="EnsemblProtists" id="EOD32211">
    <property type="protein sequence ID" value="EOD32211"/>
    <property type="gene ID" value="EMIHUDRAFT_434265"/>
</dbReference>
<dbReference type="HOGENOM" id="CLU_500070_0_0_1"/>
<evidence type="ECO:0000313" key="4">
    <source>
        <dbReference type="Proteomes" id="UP000013827"/>
    </source>
</evidence>
<protein>
    <recommendedName>
        <fullName evidence="2">PPM-type phosphatase domain-containing protein</fullName>
    </recommendedName>
</protein>
<dbReference type="InterPro" id="IPR036457">
    <property type="entry name" value="PPM-type-like_dom_sf"/>
</dbReference>
<dbReference type="PaxDb" id="2903-EOD32211"/>
<feature type="domain" description="PPM-type phosphatase" evidence="2">
    <location>
        <begin position="147"/>
        <end position="267"/>
    </location>
</feature>
<feature type="compositionally biased region" description="Basic residues" evidence="1">
    <location>
        <begin position="448"/>
        <end position="460"/>
    </location>
</feature>
<dbReference type="Gene3D" id="3.60.40.10">
    <property type="entry name" value="PPM-type phosphatase domain"/>
    <property type="match status" value="1"/>
</dbReference>
<name>A0A0D3K8X6_EMIH1</name>
<keyword evidence="4" id="KW-1185">Reference proteome</keyword>